<evidence type="ECO:0000313" key="2">
    <source>
        <dbReference type="EMBL" id="PLN82903.1"/>
    </source>
</evidence>
<protein>
    <submittedName>
        <fullName evidence="2">Uncharacterized protein</fullName>
    </submittedName>
</protein>
<keyword evidence="1" id="KW-0812">Transmembrane</keyword>
<proteinExistence type="predicted"/>
<keyword evidence="3" id="KW-1185">Reference proteome</keyword>
<dbReference type="Proteomes" id="UP000235023">
    <property type="component" value="Unassembled WGS sequence"/>
</dbReference>
<dbReference type="EMBL" id="KZ559523">
    <property type="protein sequence ID" value="PLN82903.1"/>
    <property type="molecule type" value="Genomic_DNA"/>
</dbReference>
<evidence type="ECO:0000256" key="1">
    <source>
        <dbReference type="SAM" id="Phobius"/>
    </source>
</evidence>
<reference evidence="3" key="1">
    <citation type="submission" date="2017-12" db="EMBL/GenBank/DDBJ databases">
        <authorList>
            <consortium name="DOE Joint Genome Institute"/>
            <person name="Mondo S.J."/>
            <person name="Kjaerbolling I."/>
            <person name="Vesth T.C."/>
            <person name="Frisvad J.C."/>
            <person name="Nybo J.L."/>
            <person name="Theobald S."/>
            <person name="Kuo A."/>
            <person name="Bowyer P."/>
            <person name="Matsuda Y."/>
            <person name="Lyhne E.K."/>
            <person name="Kogle M.E."/>
            <person name="Clum A."/>
            <person name="Lipzen A."/>
            <person name="Salamov A."/>
            <person name="Ngan C.Y."/>
            <person name="Daum C."/>
            <person name="Chiniquy J."/>
            <person name="Barry K."/>
            <person name="LaButti K."/>
            <person name="Haridas S."/>
            <person name="Simmons B.A."/>
            <person name="Magnuson J.K."/>
            <person name="Mortensen U.H."/>
            <person name="Larsen T.O."/>
            <person name="Grigoriev I.V."/>
            <person name="Baker S.E."/>
            <person name="Andersen M.R."/>
            <person name="Nordberg H.P."/>
            <person name="Cantor M.N."/>
            <person name="Hua S.X."/>
        </authorList>
    </citation>
    <scope>NUCLEOTIDE SEQUENCE [LARGE SCALE GENOMIC DNA]</scope>
    <source>
        <strain evidence="3">IBT 19404</strain>
    </source>
</reference>
<evidence type="ECO:0000313" key="3">
    <source>
        <dbReference type="Proteomes" id="UP000235023"/>
    </source>
</evidence>
<gene>
    <name evidence="2" type="ORF">BDW42DRAFT_165915</name>
</gene>
<feature type="transmembrane region" description="Helical" evidence="1">
    <location>
        <begin position="30"/>
        <end position="51"/>
    </location>
</feature>
<organism evidence="2 3">
    <name type="scientific">Aspergillus taichungensis</name>
    <dbReference type="NCBI Taxonomy" id="482145"/>
    <lineage>
        <taxon>Eukaryota</taxon>
        <taxon>Fungi</taxon>
        <taxon>Dikarya</taxon>
        <taxon>Ascomycota</taxon>
        <taxon>Pezizomycotina</taxon>
        <taxon>Eurotiomycetes</taxon>
        <taxon>Eurotiomycetidae</taxon>
        <taxon>Eurotiales</taxon>
        <taxon>Aspergillaceae</taxon>
        <taxon>Aspergillus</taxon>
        <taxon>Aspergillus subgen. Circumdati</taxon>
    </lineage>
</organism>
<dbReference type="AlphaFoldDB" id="A0A2J5HZV8"/>
<accession>A0A2J5HZV8</accession>
<name>A0A2J5HZV8_9EURO</name>
<sequence length="52" mass="6049">MSFLQPVFCFSFFSSGGSSSLIPYTYLPTYLPMLGYHMCYVRSYILVILFLF</sequence>
<keyword evidence="1" id="KW-1133">Transmembrane helix</keyword>
<keyword evidence="1" id="KW-0472">Membrane</keyword>